<dbReference type="GO" id="GO:0005886">
    <property type="term" value="C:plasma membrane"/>
    <property type="evidence" value="ECO:0007669"/>
    <property type="project" value="UniProtKB-SubCell"/>
</dbReference>
<protein>
    <recommendedName>
        <fullName evidence="8">Threonine/serine exporter-like N-terminal domain-containing protein</fullName>
    </recommendedName>
</protein>
<evidence type="ECO:0000256" key="4">
    <source>
        <dbReference type="ARBA" id="ARBA00022989"/>
    </source>
</evidence>
<feature type="domain" description="Threonine/serine exporter-like N-terminal" evidence="8">
    <location>
        <begin position="9"/>
        <end position="246"/>
    </location>
</feature>
<comment type="subcellular location">
    <subcellularLocation>
        <location evidence="1">Cell membrane</location>
        <topology evidence="1">Multi-pass membrane protein</topology>
    </subcellularLocation>
</comment>
<dbReference type="GO" id="GO:0022857">
    <property type="term" value="F:transmembrane transporter activity"/>
    <property type="evidence" value="ECO:0007669"/>
    <property type="project" value="InterPro"/>
</dbReference>
<dbReference type="AlphaFoldDB" id="A0A212IUF8"/>
<evidence type="ECO:0000256" key="7">
    <source>
        <dbReference type="SAM" id="Phobius"/>
    </source>
</evidence>
<feature type="transmembrane region" description="Helical" evidence="7">
    <location>
        <begin position="141"/>
        <end position="158"/>
    </location>
</feature>
<feature type="transmembrane region" description="Helical" evidence="7">
    <location>
        <begin position="116"/>
        <end position="135"/>
    </location>
</feature>
<dbReference type="InterPro" id="IPR050539">
    <property type="entry name" value="ThrE_Dicarb/AminoAcid_Exp"/>
</dbReference>
<evidence type="ECO:0000259" key="8">
    <source>
        <dbReference type="Pfam" id="PF06738"/>
    </source>
</evidence>
<gene>
    <name evidence="9" type="ORF">KL86CLO1_10032</name>
</gene>
<accession>A0A212IUF8</accession>
<comment type="similarity">
    <text evidence="6">Belongs to the ThrE exporter (TC 2.A.79) family.</text>
</comment>
<keyword evidence="4 7" id="KW-1133">Transmembrane helix</keyword>
<organism evidence="9">
    <name type="scientific">uncultured Eubacteriales bacterium</name>
    <dbReference type="NCBI Taxonomy" id="172733"/>
    <lineage>
        <taxon>Bacteria</taxon>
        <taxon>Bacillati</taxon>
        <taxon>Bacillota</taxon>
        <taxon>Clostridia</taxon>
        <taxon>Eubacteriales</taxon>
        <taxon>environmental samples</taxon>
    </lineage>
</organism>
<dbReference type="PANTHER" id="PTHR34390:SF2">
    <property type="entry name" value="SUCCINATE TRANSPORTER SUBUNIT YJJP-RELATED"/>
    <property type="match status" value="1"/>
</dbReference>
<proteinExistence type="inferred from homology"/>
<evidence type="ECO:0000313" key="9">
    <source>
        <dbReference type="EMBL" id="SBV90779.1"/>
    </source>
</evidence>
<feature type="transmembrane region" description="Helical" evidence="7">
    <location>
        <begin position="165"/>
        <end position="188"/>
    </location>
</feature>
<sequence>MDYDKLINLATDMGYRLLGTGAEVYRVEESVQRILRAYGVATGEVFAIPNCIIVSMVTPSGRTFTRVRRMKDHGTDIDQLERYNTLCRHLCAEAPTLEEAWDRLDALEAARRSYSLLTQAIAYFLGAALFCLFFGGTAVDALCAGLCGLAAGGCLIFFARLGTNLFFKTAAAGAVSALVALALTVVGLGRNFDLITIGALMLLVPGLIFTNAMRDIMAGDMVTGLSKTAEALLIGAAIALGTGTALWLARLLWGGGVG</sequence>
<feature type="transmembrane region" description="Helical" evidence="7">
    <location>
        <begin position="232"/>
        <end position="253"/>
    </location>
</feature>
<evidence type="ECO:0000256" key="6">
    <source>
        <dbReference type="ARBA" id="ARBA00034125"/>
    </source>
</evidence>
<dbReference type="Pfam" id="PF06738">
    <property type="entry name" value="ThrE"/>
    <property type="match status" value="1"/>
</dbReference>
<evidence type="ECO:0000256" key="1">
    <source>
        <dbReference type="ARBA" id="ARBA00004651"/>
    </source>
</evidence>
<reference evidence="9" key="1">
    <citation type="submission" date="2016-04" db="EMBL/GenBank/DDBJ databases">
        <authorList>
            <person name="Evans L.H."/>
            <person name="Alamgir A."/>
            <person name="Owens N."/>
            <person name="Weber N.D."/>
            <person name="Virtaneva K."/>
            <person name="Barbian K."/>
            <person name="Babar A."/>
            <person name="Rosenke K."/>
        </authorList>
    </citation>
    <scope>NUCLEOTIDE SEQUENCE</scope>
    <source>
        <strain evidence="9">86</strain>
    </source>
</reference>
<evidence type="ECO:0000256" key="3">
    <source>
        <dbReference type="ARBA" id="ARBA00022692"/>
    </source>
</evidence>
<keyword evidence="3 7" id="KW-0812">Transmembrane</keyword>
<keyword evidence="2" id="KW-1003">Cell membrane</keyword>
<keyword evidence="5 7" id="KW-0472">Membrane</keyword>
<dbReference type="InterPro" id="IPR010619">
    <property type="entry name" value="ThrE-like_N"/>
</dbReference>
<name>A0A212IUF8_9FIRM</name>
<evidence type="ECO:0000256" key="2">
    <source>
        <dbReference type="ARBA" id="ARBA00022475"/>
    </source>
</evidence>
<feature type="transmembrane region" description="Helical" evidence="7">
    <location>
        <begin position="194"/>
        <end position="212"/>
    </location>
</feature>
<dbReference type="GO" id="GO:0015744">
    <property type="term" value="P:succinate transport"/>
    <property type="evidence" value="ECO:0007669"/>
    <property type="project" value="TreeGrafter"/>
</dbReference>
<evidence type="ECO:0000256" key="5">
    <source>
        <dbReference type="ARBA" id="ARBA00023136"/>
    </source>
</evidence>
<dbReference type="EMBL" id="FLUN01000001">
    <property type="protein sequence ID" value="SBV90779.1"/>
    <property type="molecule type" value="Genomic_DNA"/>
</dbReference>
<dbReference type="PANTHER" id="PTHR34390">
    <property type="entry name" value="UPF0442 PROTEIN YJJB-RELATED"/>
    <property type="match status" value="1"/>
</dbReference>